<accession>A0A9W9ID61</accession>
<organism evidence="1 2">
    <name type="scientific">Penicillium capsulatum</name>
    <dbReference type="NCBI Taxonomy" id="69766"/>
    <lineage>
        <taxon>Eukaryota</taxon>
        <taxon>Fungi</taxon>
        <taxon>Dikarya</taxon>
        <taxon>Ascomycota</taxon>
        <taxon>Pezizomycotina</taxon>
        <taxon>Eurotiomycetes</taxon>
        <taxon>Eurotiomycetidae</taxon>
        <taxon>Eurotiales</taxon>
        <taxon>Aspergillaceae</taxon>
        <taxon>Penicillium</taxon>
    </lineage>
</organism>
<dbReference type="Proteomes" id="UP001146351">
    <property type="component" value="Unassembled WGS sequence"/>
</dbReference>
<dbReference type="AlphaFoldDB" id="A0A9W9ID61"/>
<keyword evidence="2" id="KW-1185">Reference proteome</keyword>
<proteinExistence type="predicted"/>
<protein>
    <submittedName>
        <fullName evidence="1">Uncharacterized protein</fullName>
    </submittedName>
</protein>
<sequence>MLFQIVEMALAIKSSVEAHIASKFDLSHYKLSTDTGLKIASDILFILRLVAFTLIGIPTPELIYWLRGQVPVIIPTLAGMQEHMKHVQERIYALEIRMDQVDVRVVKVVERMDRWERVAESMTKVRLVEIGTKYPAEKLGSLRYEQHAIAYERIAIGAEWDAIGAEIIAIEGDMEAIRGL</sequence>
<name>A0A9W9ID61_9EURO</name>
<reference evidence="1" key="1">
    <citation type="submission" date="2022-11" db="EMBL/GenBank/DDBJ databases">
        <authorList>
            <person name="Petersen C."/>
        </authorList>
    </citation>
    <scope>NUCLEOTIDE SEQUENCE</scope>
    <source>
        <strain evidence="1">IBT 21917</strain>
    </source>
</reference>
<reference evidence="1" key="2">
    <citation type="journal article" date="2023" name="IMA Fungus">
        <title>Comparative genomic study of the Penicillium genus elucidates a diverse pangenome and 15 lateral gene transfer events.</title>
        <authorList>
            <person name="Petersen C."/>
            <person name="Sorensen T."/>
            <person name="Nielsen M.R."/>
            <person name="Sondergaard T.E."/>
            <person name="Sorensen J.L."/>
            <person name="Fitzpatrick D.A."/>
            <person name="Frisvad J.C."/>
            <person name="Nielsen K.L."/>
        </authorList>
    </citation>
    <scope>NUCLEOTIDE SEQUENCE</scope>
    <source>
        <strain evidence="1">IBT 21917</strain>
    </source>
</reference>
<evidence type="ECO:0000313" key="2">
    <source>
        <dbReference type="Proteomes" id="UP001146351"/>
    </source>
</evidence>
<comment type="caution">
    <text evidence="1">The sequence shown here is derived from an EMBL/GenBank/DDBJ whole genome shotgun (WGS) entry which is preliminary data.</text>
</comment>
<gene>
    <name evidence="1" type="ORF">N7492_005908</name>
</gene>
<dbReference type="EMBL" id="JAPQKO010000003">
    <property type="protein sequence ID" value="KAJ5173315.1"/>
    <property type="molecule type" value="Genomic_DNA"/>
</dbReference>
<evidence type="ECO:0000313" key="1">
    <source>
        <dbReference type="EMBL" id="KAJ5173315.1"/>
    </source>
</evidence>